<dbReference type="InterPro" id="IPR029068">
    <property type="entry name" value="Glyas_Bleomycin-R_OHBP_Dase"/>
</dbReference>
<evidence type="ECO:0000313" key="2">
    <source>
        <dbReference type="Proteomes" id="UP001628078"/>
    </source>
</evidence>
<dbReference type="EMBL" id="BQXO01000002">
    <property type="protein sequence ID" value="GKT05462.1"/>
    <property type="molecule type" value="Genomic_DNA"/>
</dbReference>
<keyword evidence="2" id="KW-1185">Reference proteome</keyword>
<proteinExistence type="predicted"/>
<comment type="caution">
    <text evidence="1">The sequence shown here is derived from an EMBL/GenBank/DDBJ whole genome shotgun (WGS) entry which is preliminary data.</text>
</comment>
<name>A0ABQ5JLT8_9LACO</name>
<dbReference type="Proteomes" id="UP001628078">
    <property type="component" value="Unassembled WGS sequence"/>
</dbReference>
<reference evidence="1 2" key="1">
    <citation type="submission" date="2022-03" db="EMBL/GenBank/DDBJ databases">
        <title>Draft genome sequence of Furfurilactobacillus curtus JCM 31185.</title>
        <authorList>
            <person name="Suzuki S."/>
            <person name="Endo A."/>
            <person name="Kajikawa A."/>
        </authorList>
    </citation>
    <scope>NUCLEOTIDE SEQUENCE [LARGE SCALE GENOMIC DNA]</scope>
    <source>
        <strain evidence="1 2">JCM 31185</strain>
    </source>
</reference>
<organism evidence="1 2">
    <name type="scientific">Furfurilactobacillus curtus</name>
    <dbReference type="NCBI Taxonomy" id="1746200"/>
    <lineage>
        <taxon>Bacteria</taxon>
        <taxon>Bacillati</taxon>
        <taxon>Bacillota</taxon>
        <taxon>Bacilli</taxon>
        <taxon>Lactobacillales</taxon>
        <taxon>Lactobacillaceae</taxon>
        <taxon>Furfurilactobacillus</taxon>
    </lineage>
</organism>
<evidence type="ECO:0008006" key="3">
    <source>
        <dbReference type="Google" id="ProtNLM"/>
    </source>
</evidence>
<accession>A0ABQ5JLT8</accession>
<evidence type="ECO:0000313" key="1">
    <source>
        <dbReference type="EMBL" id="GKT05462.1"/>
    </source>
</evidence>
<sequence length="52" mass="5797">MSLSFNAIEAANERFSQFATRGHVIIVFTIKECGGSFGVVEDQFDVRWNIGT</sequence>
<dbReference type="Gene3D" id="3.10.180.10">
    <property type="entry name" value="2,3-Dihydroxybiphenyl 1,2-Dioxygenase, domain 1"/>
    <property type="match status" value="1"/>
</dbReference>
<protein>
    <recommendedName>
        <fullName evidence="3">TPM domain-containing protein</fullName>
    </recommendedName>
</protein>
<gene>
    <name evidence="1" type="ORF">JCM31185_07510</name>
</gene>